<organism evidence="1 2">
    <name type="scientific">Trifolium medium</name>
    <dbReference type="NCBI Taxonomy" id="97028"/>
    <lineage>
        <taxon>Eukaryota</taxon>
        <taxon>Viridiplantae</taxon>
        <taxon>Streptophyta</taxon>
        <taxon>Embryophyta</taxon>
        <taxon>Tracheophyta</taxon>
        <taxon>Spermatophyta</taxon>
        <taxon>Magnoliopsida</taxon>
        <taxon>eudicotyledons</taxon>
        <taxon>Gunneridae</taxon>
        <taxon>Pentapetalae</taxon>
        <taxon>rosids</taxon>
        <taxon>fabids</taxon>
        <taxon>Fabales</taxon>
        <taxon>Fabaceae</taxon>
        <taxon>Papilionoideae</taxon>
        <taxon>50 kb inversion clade</taxon>
        <taxon>NPAAA clade</taxon>
        <taxon>Hologalegina</taxon>
        <taxon>IRL clade</taxon>
        <taxon>Trifolieae</taxon>
        <taxon>Trifolium</taxon>
    </lineage>
</organism>
<name>A0A392TKD5_9FABA</name>
<dbReference type="Proteomes" id="UP000265520">
    <property type="component" value="Unassembled WGS sequence"/>
</dbReference>
<feature type="non-terminal residue" evidence="1">
    <location>
        <position position="17"/>
    </location>
</feature>
<accession>A0A392TKD5</accession>
<proteinExistence type="predicted"/>
<evidence type="ECO:0000313" key="1">
    <source>
        <dbReference type="EMBL" id="MCI61064.1"/>
    </source>
</evidence>
<reference evidence="1 2" key="1">
    <citation type="journal article" date="2018" name="Front. Plant Sci.">
        <title>Red Clover (Trifolium pratense) and Zigzag Clover (T. medium) - A Picture of Genomic Similarities and Differences.</title>
        <authorList>
            <person name="Dluhosova J."/>
            <person name="Istvanek J."/>
            <person name="Nedelnik J."/>
            <person name="Repkova J."/>
        </authorList>
    </citation>
    <scope>NUCLEOTIDE SEQUENCE [LARGE SCALE GENOMIC DNA]</scope>
    <source>
        <strain evidence="2">cv. 10/8</strain>
        <tissue evidence="1">Leaf</tissue>
    </source>
</reference>
<sequence>MAIVFFTCSCARKKKLE</sequence>
<dbReference type="AlphaFoldDB" id="A0A392TKD5"/>
<evidence type="ECO:0000313" key="2">
    <source>
        <dbReference type="Proteomes" id="UP000265520"/>
    </source>
</evidence>
<comment type="caution">
    <text evidence="1">The sequence shown here is derived from an EMBL/GenBank/DDBJ whole genome shotgun (WGS) entry which is preliminary data.</text>
</comment>
<dbReference type="EMBL" id="LXQA010593074">
    <property type="protein sequence ID" value="MCI61064.1"/>
    <property type="molecule type" value="Genomic_DNA"/>
</dbReference>
<protein>
    <submittedName>
        <fullName evidence="1">Uncharacterized protein</fullName>
    </submittedName>
</protein>
<keyword evidence="2" id="KW-1185">Reference proteome</keyword>